<evidence type="ECO:0000259" key="1">
    <source>
        <dbReference type="Pfam" id="PF07157"/>
    </source>
</evidence>
<dbReference type="RefSeq" id="WP_039085045.1">
    <property type="nucleotide sequence ID" value="NZ_JPXS01000077.1"/>
</dbReference>
<evidence type="ECO:0000313" key="3">
    <source>
        <dbReference type="Proteomes" id="UP000030526"/>
    </source>
</evidence>
<accession>A0A0A2XF04</accession>
<dbReference type="InterPro" id="IPR009826">
    <property type="entry name" value="DNA_circ_N"/>
</dbReference>
<evidence type="ECO:0000313" key="2">
    <source>
        <dbReference type="EMBL" id="KGQ29175.1"/>
    </source>
</evidence>
<dbReference type="EMBL" id="JPXS01000077">
    <property type="protein sequence ID" value="KGQ29175.1"/>
    <property type="molecule type" value="Genomic_DNA"/>
</dbReference>
<organism evidence="2 3">
    <name type="scientific">Gallibacterium anatis</name>
    <dbReference type="NCBI Taxonomy" id="750"/>
    <lineage>
        <taxon>Bacteria</taxon>
        <taxon>Pseudomonadati</taxon>
        <taxon>Pseudomonadota</taxon>
        <taxon>Gammaproteobacteria</taxon>
        <taxon>Pasteurellales</taxon>
        <taxon>Pasteurellaceae</taxon>
        <taxon>Gallibacterium</taxon>
    </lineage>
</organism>
<dbReference type="AlphaFoldDB" id="A0A0A2XF04"/>
<gene>
    <name evidence="2" type="ORF">JP32_11630</name>
</gene>
<feature type="domain" description="DNA circulation N-terminal" evidence="1">
    <location>
        <begin position="6"/>
        <end position="91"/>
    </location>
</feature>
<dbReference type="Pfam" id="PF07157">
    <property type="entry name" value="DNA_circ_N"/>
    <property type="match status" value="1"/>
</dbReference>
<reference evidence="2 3" key="1">
    <citation type="submission" date="2014-08" db="EMBL/GenBank/DDBJ databases">
        <title>Chaperone-usher fimbriae in a diverse selection of Gallibacterium genomes.</title>
        <authorList>
            <person name="Kudirkiene E."/>
            <person name="Bager R.J."/>
            <person name="Johnson T.J."/>
            <person name="Bojesen A.M."/>
        </authorList>
    </citation>
    <scope>NUCLEOTIDE SEQUENCE [LARGE SCALE GENOMIC DNA]</scope>
    <source>
        <strain evidence="2 3">20558/3kl.</strain>
    </source>
</reference>
<proteinExistence type="predicted"/>
<name>A0A0A2XF04_9PAST</name>
<sequence length="451" mass="50042">MTNITGKGSFAGVPFFIEESQSIDGGRRLVKHEYPLKDEGLTEDLGKKLRSYNVACLVIGDDHIKQAEKLIDALEKGVGELKHPYFGTVEVCVESYKAQYSTSHQRVTRFDITFTPAVEKNAPEIARNTAFATLSDYALALEVIANEFASIFDEIEGYLSLITDNPIIDMANAILPFVDNVFDQINNVTAGVQSIKTRINAIKSLFTATRVTTSHKETAKLLQSLVAINVPLSKDYVTLNNVLMFALEQAKPDAAESTLNTFAKAVNTKATISLSNQQILPLRSQALYDSITIKMQFVLVRLMQATLAVEIGKALSQAVTTSLVRSQSIATTEAQEASELQTLVESKTDITRYLAEIDEQLETVIIDNADAQQWQSYQALERFRQTLITDLRVRGEQLANAKSVQLSDTYPAMVVEYQHTANAKTWQRLVLRNGIRHPLFCVGGNKIEVLQ</sequence>
<protein>
    <submittedName>
        <fullName evidence="2">DNA circularization protein</fullName>
    </submittedName>
</protein>
<dbReference type="Proteomes" id="UP000030526">
    <property type="component" value="Unassembled WGS sequence"/>
</dbReference>
<comment type="caution">
    <text evidence="2">The sequence shown here is derived from an EMBL/GenBank/DDBJ whole genome shotgun (WGS) entry which is preliminary data.</text>
</comment>